<dbReference type="AlphaFoldDB" id="A0A7X9X054"/>
<keyword evidence="2" id="KW-1185">Reference proteome</keyword>
<comment type="caution">
    <text evidence="1">The sequence shown here is derived from an EMBL/GenBank/DDBJ whole genome shotgun (WGS) entry which is preliminary data.</text>
</comment>
<proteinExistence type="predicted"/>
<dbReference type="EMBL" id="JABBFV010000037">
    <property type="protein sequence ID" value="NML13131.1"/>
    <property type="molecule type" value="Genomic_DNA"/>
</dbReference>
<evidence type="ECO:0000313" key="1">
    <source>
        <dbReference type="EMBL" id="NML13131.1"/>
    </source>
</evidence>
<dbReference type="RefSeq" id="WP_169575419.1">
    <property type="nucleotide sequence ID" value="NZ_JABBFV010000037.1"/>
</dbReference>
<organism evidence="1 2">
    <name type="scientific">Sphingobium psychrophilum</name>
    <dbReference type="NCBI Taxonomy" id="2728834"/>
    <lineage>
        <taxon>Bacteria</taxon>
        <taxon>Pseudomonadati</taxon>
        <taxon>Pseudomonadota</taxon>
        <taxon>Alphaproteobacteria</taxon>
        <taxon>Sphingomonadales</taxon>
        <taxon>Sphingomonadaceae</taxon>
        <taxon>Sphingobium</taxon>
    </lineage>
</organism>
<dbReference type="Proteomes" id="UP000519023">
    <property type="component" value="Unassembled WGS sequence"/>
</dbReference>
<reference evidence="1 2" key="1">
    <citation type="submission" date="2020-04" db="EMBL/GenBank/DDBJ databases">
        <title>Sphingobium sp. AR-3-1 isolated from Arctic soil.</title>
        <authorList>
            <person name="Dahal R.H."/>
            <person name="Chaudhary D.K."/>
        </authorList>
    </citation>
    <scope>NUCLEOTIDE SEQUENCE [LARGE SCALE GENOMIC DNA]</scope>
    <source>
        <strain evidence="1 2">AR-3-1</strain>
    </source>
</reference>
<evidence type="ECO:0000313" key="2">
    <source>
        <dbReference type="Proteomes" id="UP000519023"/>
    </source>
</evidence>
<gene>
    <name evidence="1" type="ORF">HHL08_23885</name>
</gene>
<protein>
    <submittedName>
        <fullName evidence="1">Uncharacterized protein</fullName>
    </submittedName>
</protein>
<accession>A0A7X9X054</accession>
<name>A0A7X9X054_9SPHN</name>
<sequence>MQSETASTTIYDLFALARRELDCRDASSVGALRYRYNAVALFFLNEGWRRLHGGDALGPICH</sequence>